<comment type="caution">
    <text evidence="1">The sequence shown here is derived from an EMBL/GenBank/DDBJ whole genome shotgun (WGS) entry which is preliminary data.</text>
</comment>
<dbReference type="EMBL" id="LAZR01001635">
    <property type="protein sequence ID" value="KKN41646.1"/>
    <property type="molecule type" value="Genomic_DNA"/>
</dbReference>
<accession>A0A0F9SXQ8</accession>
<name>A0A0F9SXQ8_9ZZZZ</name>
<gene>
    <name evidence="1" type="ORF">LCGC14_0721210</name>
</gene>
<dbReference type="AlphaFoldDB" id="A0A0F9SXQ8"/>
<sequence length="680" mass="70119">MKGKLGLSFALAMVLALVAILIGPAVQISPVDQVSNGGHDVIIGIPTIGQKITLTIGTDVEAAGTVDYVTDGVADDVQFQAALDALPAGGGKLRVLAGTYQFAAGVTRAIANITIQGTGRGTLINRNAAAPVFTAGGNNWVFRDFSTDAGGVDMGATTGFVRENLLLGVTYVGLDVSGDIIPTTNSTLDLGATALEFAQAWIDDFRNPGAIDIMPSGDTSDYITLLTTADRPLITGTGNYLVMGVDAVAGSATGVNDVLFGEDIEVDGIIYPDGGIRQAGTIDIRASGDIDDYAAFTTAANLPLLTGVGSYLSLGASAATGHGLGANDVLFGGAIEIDGILYPDSDVTLGTGTISGTGTLTIDAYTLGGAIVINNQAFEAGATNVKINTTSTSAGVIGTLTTEGTAGFTYRGSVVSTSPSATDTITTLQGVGQDNDAPQNTVVYGTYSIMIEDPSNASPDGEHEWTTLLAGGSNVAMTLGSAGNIWVDAYYEMTEIAAPGAGAANTARIYAFEGGGALTDLVAVFQDGSTDMFAQETTALDSPIFTYPSETEVRYILRKPHPGLQQFGALFPNGDFFVMRELEHHDAAKIAATTGSLGPLPTDWVITTVEQRVQKQLDILNPQLVQAQAGVVLAQANVDVASTQGELDSALAQKDLANKKVTNIQDHIALEQGRLPITME</sequence>
<organism evidence="1">
    <name type="scientific">marine sediment metagenome</name>
    <dbReference type="NCBI Taxonomy" id="412755"/>
    <lineage>
        <taxon>unclassified sequences</taxon>
        <taxon>metagenomes</taxon>
        <taxon>ecological metagenomes</taxon>
    </lineage>
</organism>
<proteinExistence type="predicted"/>
<reference evidence="1" key="1">
    <citation type="journal article" date="2015" name="Nature">
        <title>Complex archaea that bridge the gap between prokaryotes and eukaryotes.</title>
        <authorList>
            <person name="Spang A."/>
            <person name="Saw J.H."/>
            <person name="Jorgensen S.L."/>
            <person name="Zaremba-Niedzwiedzka K."/>
            <person name="Martijn J."/>
            <person name="Lind A.E."/>
            <person name="van Eijk R."/>
            <person name="Schleper C."/>
            <person name="Guy L."/>
            <person name="Ettema T.J."/>
        </authorList>
    </citation>
    <scope>NUCLEOTIDE SEQUENCE</scope>
</reference>
<protein>
    <submittedName>
        <fullName evidence="1">Uncharacterized protein</fullName>
    </submittedName>
</protein>
<evidence type="ECO:0000313" key="1">
    <source>
        <dbReference type="EMBL" id="KKN41646.1"/>
    </source>
</evidence>